<name>A0ACC3YIB6_COLTU</name>
<accession>A0ACC3YIB6</accession>
<gene>
    <name evidence="1" type="ORF">CTRU02_212594</name>
</gene>
<proteinExistence type="predicted"/>
<evidence type="ECO:0000313" key="2">
    <source>
        <dbReference type="Proteomes" id="UP000805649"/>
    </source>
</evidence>
<reference evidence="1 2" key="1">
    <citation type="journal article" date="2020" name="Phytopathology">
        <title>Genome Sequence Resources of Colletotrichum truncatum, C. plurivorum, C. musicola, and C. sojae: Four Species Pathogenic to Soybean (Glycine max).</title>
        <authorList>
            <person name="Rogerio F."/>
            <person name="Boufleur T.R."/>
            <person name="Ciampi-Guillardi M."/>
            <person name="Sukno S.A."/>
            <person name="Thon M.R."/>
            <person name="Massola Junior N.S."/>
            <person name="Baroncelli R."/>
        </authorList>
    </citation>
    <scope>NUCLEOTIDE SEQUENCE [LARGE SCALE GENOMIC DNA]</scope>
    <source>
        <strain evidence="1 2">CMES1059</strain>
    </source>
</reference>
<organism evidence="1 2">
    <name type="scientific">Colletotrichum truncatum</name>
    <name type="common">Anthracnose fungus</name>
    <name type="synonym">Colletotrichum capsici</name>
    <dbReference type="NCBI Taxonomy" id="5467"/>
    <lineage>
        <taxon>Eukaryota</taxon>
        <taxon>Fungi</taxon>
        <taxon>Dikarya</taxon>
        <taxon>Ascomycota</taxon>
        <taxon>Pezizomycotina</taxon>
        <taxon>Sordariomycetes</taxon>
        <taxon>Hypocreomycetidae</taxon>
        <taxon>Glomerellales</taxon>
        <taxon>Glomerellaceae</taxon>
        <taxon>Colletotrichum</taxon>
        <taxon>Colletotrichum truncatum species complex</taxon>
    </lineage>
</organism>
<evidence type="ECO:0000313" key="1">
    <source>
        <dbReference type="EMBL" id="KAL0931640.1"/>
    </source>
</evidence>
<keyword evidence="2" id="KW-1185">Reference proteome</keyword>
<dbReference type="Proteomes" id="UP000805649">
    <property type="component" value="Unassembled WGS sequence"/>
</dbReference>
<dbReference type="EMBL" id="VUJX02000009">
    <property type="protein sequence ID" value="KAL0931640.1"/>
    <property type="molecule type" value="Genomic_DNA"/>
</dbReference>
<comment type="caution">
    <text evidence="1">The sequence shown here is derived from an EMBL/GenBank/DDBJ whole genome shotgun (WGS) entry which is preliminary data.</text>
</comment>
<protein>
    <submittedName>
        <fullName evidence="1">Alcohol dehydrogenase</fullName>
    </submittedName>
</protein>
<sequence>MDKPVILPGTSVAVPRIGLGVYQLRGEECTSACLAALEAGYRHFDTAQLYGNEAEVGRAVRDYLAQANLERQDIHVTTKIGRYSGDAGKTYRSALRSVERIAGVDGFVDLFLVHRPVEKRKEMWLALERLLEEGRTRAIGVSNFRIEHLEEMKGYARVWPPVVNQIEVLVRWCLQKGYIPLPKSGNPERIGENINVFMFELDSEEMELLDGLDMGAQGALFPANVS</sequence>